<evidence type="ECO:0000256" key="4">
    <source>
        <dbReference type="ARBA" id="ARBA00023157"/>
    </source>
</evidence>
<dbReference type="SUPFAM" id="SSF49899">
    <property type="entry name" value="Concanavalin A-like lectins/glucanases"/>
    <property type="match status" value="1"/>
</dbReference>
<dbReference type="Pfam" id="PF00354">
    <property type="entry name" value="Pentaxin"/>
    <property type="match status" value="1"/>
</dbReference>
<evidence type="ECO:0000256" key="6">
    <source>
        <dbReference type="PROSITE-ProRule" id="PRU00122"/>
    </source>
</evidence>
<gene>
    <name evidence="9" type="ORF">PLOB_00012724</name>
</gene>
<comment type="caution">
    <text evidence="6">Lacks conserved residue(s) required for the propagation of feature annotation.</text>
</comment>
<feature type="non-terminal residue" evidence="9">
    <location>
        <position position="1"/>
    </location>
</feature>
<proteinExistence type="predicted"/>
<evidence type="ECO:0000313" key="10">
    <source>
        <dbReference type="Proteomes" id="UP001159405"/>
    </source>
</evidence>
<organism evidence="9 10">
    <name type="scientific">Porites lobata</name>
    <dbReference type="NCBI Taxonomy" id="104759"/>
    <lineage>
        <taxon>Eukaryota</taxon>
        <taxon>Metazoa</taxon>
        <taxon>Cnidaria</taxon>
        <taxon>Anthozoa</taxon>
        <taxon>Hexacorallia</taxon>
        <taxon>Scleractinia</taxon>
        <taxon>Fungiina</taxon>
        <taxon>Poritidae</taxon>
        <taxon>Porites</taxon>
    </lineage>
</organism>
<comment type="cofactor">
    <cofactor evidence="1">
        <name>Ca(2+)</name>
        <dbReference type="ChEBI" id="CHEBI:29108"/>
    </cofactor>
</comment>
<dbReference type="PRINTS" id="PR00895">
    <property type="entry name" value="PENTAXIN"/>
</dbReference>
<sequence length="126" mass="14109">RRTSVSANDGKWHHICVTWENTAGYWRLYKDGKVEASGKGLETGKMIRPGGALVLGQEQDSVGGRFDARKSFIGELTDVNIWDRVIKEQEIKRMSKSCLTGVGNLFQWPDFKAHIKGSVKIIEPSC</sequence>
<evidence type="ECO:0000256" key="1">
    <source>
        <dbReference type="ARBA" id="ARBA00001913"/>
    </source>
</evidence>
<feature type="domain" description="Pentraxin (PTX)" evidence="8">
    <location>
        <begin position="1"/>
        <end position="126"/>
    </location>
</feature>
<dbReference type="PROSITE" id="PS50025">
    <property type="entry name" value="LAM_G_DOMAIN"/>
    <property type="match status" value="1"/>
</dbReference>
<evidence type="ECO:0000313" key="9">
    <source>
        <dbReference type="EMBL" id="CAH3172103.1"/>
    </source>
</evidence>
<comment type="caution">
    <text evidence="9">The sequence shown here is derived from an EMBL/GenBank/DDBJ whole genome shotgun (WGS) entry which is preliminary data.</text>
</comment>
<dbReference type="InterPro" id="IPR051360">
    <property type="entry name" value="Neuronal_Pentraxin_Related"/>
</dbReference>
<dbReference type="InterPro" id="IPR001759">
    <property type="entry name" value="PTX_dom"/>
</dbReference>
<keyword evidence="4" id="KW-1015">Disulfide bond</keyword>
<dbReference type="Proteomes" id="UP001159405">
    <property type="component" value="Unassembled WGS sequence"/>
</dbReference>
<dbReference type="InterPro" id="IPR013320">
    <property type="entry name" value="ConA-like_dom_sf"/>
</dbReference>
<evidence type="ECO:0000259" key="8">
    <source>
        <dbReference type="PROSITE" id="PS51828"/>
    </source>
</evidence>
<evidence type="ECO:0000256" key="5">
    <source>
        <dbReference type="ARBA" id="ARBA00023180"/>
    </source>
</evidence>
<dbReference type="InterPro" id="IPR001791">
    <property type="entry name" value="Laminin_G"/>
</dbReference>
<dbReference type="PANTHER" id="PTHR19277:SF161">
    <property type="entry name" value="LAMININ G DOMAIN-CONTAINING PROTEIN"/>
    <property type="match status" value="1"/>
</dbReference>
<name>A0ABN8QYH4_9CNID</name>
<keyword evidence="5" id="KW-0325">Glycoprotein</keyword>
<keyword evidence="2" id="KW-0479">Metal-binding</keyword>
<evidence type="ECO:0000259" key="7">
    <source>
        <dbReference type="PROSITE" id="PS50025"/>
    </source>
</evidence>
<dbReference type="PANTHER" id="PTHR19277">
    <property type="entry name" value="PENTRAXIN"/>
    <property type="match status" value="1"/>
</dbReference>
<keyword evidence="3" id="KW-0106">Calcium</keyword>
<evidence type="ECO:0008006" key="11">
    <source>
        <dbReference type="Google" id="ProtNLM"/>
    </source>
</evidence>
<feature type="domain" description="Laminin G" evidence="7">
    <location>
        <begin position="1"/>
        <end position="98"/>
    </location>
</feature>
<dbReference type="PROSITE" id="PS51828">
    <property type="entry name" value="PTX_2"/>
    <property type="match status" value="1"/>
</dbReference>
<evidence type="ECO:0000256" key="3">
    <source>
        <dbReference type="ARBA" id="ARBA00022837"/>
    </source>
</evidence>
<evidence type="ECO:0000256" key="2">
    <source>
        <dbReference type="ARBA" id="ARBA00022723"/>
    </source>
</evidence>
<dbReference type="SMART" id="SM00159">
    <property type="entry name" value="PTX"/>
    <property type="match status" value="1"/>
</dbReference>
<reference evidence="9 10" key="1">
    <citation type="submission" date="2022-05" db="EMBL/GenBank/DDBJ databases">
        <authorList>
            <consortium name="Genoscope - CEA"/>
            <person name="William W."/>
        </authorList>
    </citation>
    <scope>NUCLEOTIDE SEQUENCE [LARGE SCALE GENOMIC DNA]</scope>
</reference>
<dbReference type="Gene3D" id="2.60.120.200">
    <property type="match status" value="1"/>
</dbReference>
<protein>
    <recommendedName>
        <fullName evidence="11">Pentaxin</fullName>
    </recommendedName>
</protein>
<accession>A0ABN8QYH4</accession>
<dbReference type="EMBL" id="CALNXK010000170">
    <property type="protein sequence ID" value="CAH3172103.1"/>
    <property type="molecule type" value="Genomic_DNA"/>
</dbReference>
<keyword evidence="10" id="KW-1185">Reference proteome</keyword>